<proteinExistence type="predicted"/>
<evidence type="ECO:0000313" key="2">
    <source>
        <dbReference type="EMBL" id="KAL3402843.1"/>
    </source>
</evidence>
<sequence>MPSRHNWTRGDTLRQTLDAPTTFGPSNIYVLTFYRKGQAASAMRRRRRCSRRCRQHHRRRDHRCRRDDDAADARPPYRRISDLSSSLSHYQHYPRSPRYC</sequence>
<comment type="caution">
    <text evidence="2">The sequence shown here is derived from an EMBL/GenBank/DDBJ whole genome shotgun (WGS) entry which is preliminary data.</text>
</comment>
<evidence type="ECO:0000313" key="3">
    <source>
        <dbReference type="Proteomes" id="UP001627154"/>
    </source>
</evidence>
<dbReference type="EMBL" id="JBJJXI010000032">
    <property type="protein sequence ID" value="KAL3402843.1"/>
    <property type="molecule type" value="Genomic_DNA"/>
</dbReference>
<feature type="compositionally biased region" description="Basic residues" evidence="1">
    <location>
        <begin position="44"/>
        <end position="63"/>
    </location>
</feature>
<evidence type="ECO:0000256" key="1">
    <source>
        <dbReference type="SAM" id="MobiDB-lite"/>
    </source>
</evidence>
<name>A0ABD2XCK2_9HYME</name>
<feature type="region of interest" description="Disordered" evidence="1">
    <location>
        <begin position="44"/>
        <end position="100"/>
    </location>
</feature>
<gene>
    <name evidence="2" type="ORF">TKK_004012</name>
</gene>
<keyword evidence="3" id="KW-1185">Reference proteome</keyword>
<dbReference type="Proteomes" id="UP001627154">
    <property type="component" value="Unassembled WGS sequence"/>
</dbReference>
<feature type="compositionally biased region" description="Polar residues" evidence="1">
    <location>
        <begin position="13"/>
        <end position="23"/>
    </location>
</feature>
<dbReference type="AlphaFoldDB" id="A0ABD2XCK2"/>
<accession>A0ABD2XCK2</accession>
<feature type="region of interest" description="Disordered" evidence="1">
    <location>
        <begin position="1"/>
        <end position="23"/>
    </location>
</feature>
<organism evidence="2 3">
    <name type="scientific">Trichogramma kaykai</name>
    <dbReference type="NCBI Taxonomy" id="54128"/>
    <lineage>
        <taxon>Eukaryota</taxon>
        <taxon>Metazoa</taxon>
        <taxon>Ecdysozoa</taxon>
        <taxon>Arthropoda</taxon>
        <taxon>Hexapoda</taxon>
        <taxon>Insecta</taxon>
        <taxon>Pterygota</taxon>
        <taxon>Neoptera</taxon>
        <taxon>Endopterygota</taxon>
        <taxon>Hymenoptera</taxon>
        <taxon>Apocrita</taxon>
        <taxon>Proctotrupomorpha</taxon>
        <taxon>Chalcidoidea</taxon>
        <taxon>Trichogrammatidae</taxon>
        <taxon>Trichogramma</taxon>
    </lineage>
</organism>
<protein>
    <submittedName>
        <fullName evidence="2">Uncharacterized protein</fullName>
    </submittedName>
</protein>
<reference evidence="2 3" key="1">
    <citation type="journal article" date="2024" name="bioRxiv">
        <title>A reference genome for Trichogramma kaykai: A tiny desert-dwelling parasitoid wasp with competing sex-ratio distorters.</title>
        <authorList>
            <person name="Culotta J."/>
            <person name="Lindsey A.R."/>
        </authorList>
    </citation>
    <scope>NUCLEOTIDE SEQUENCE [LARGE SCALE GENOMIC DNA]</scope>
    <source>
        <strain evidence="2 3">KSX58</strain>
    </source>
</reference>